<gene>
    <name evidence="2" type="ORF">TCIL3000_3_2630</name>
</gene>
<dbReference type="VEuPathDB" id="TriTrypDB:TcIL3000_3_2630"/>
<organism evidence="2">
    <name type="scientific">Trypanosoma congolense (strain IL3000)</name>
    <dbReference type="NCBI Taxonomy" id="1068625"/>
    <lineage>
        <taxon>Eukaryota</taxon>
        <taxon>Discoba</taxon>
        <taxon>Euglenozoa</taxon>
        <taxon>Kinetoplastea</taxon>
        <taxon>Metakinetoplastina</taxon>
        <taxon>Trypanosomatida</taxon>
        <taxon>Trypanosomatidae</taxon>
        <taxon>Trypanosoma</taxon>
        <taxon>Nannomonas</taxon>
    </lineage>
</organism>
<evidence type="ECO:0000256" key="1">
    <source>
        <dbReference type="SAM" id="MobiDB-lite"/>
    </source>
</evidence>
<dbReference type="AlphaFoldDB" id="G0UKC5"/>
<evidence type="ECO:0000313" key="2">
    <source>
        <dbReference type="EMBL" id="CCC89830.1"/>
    </source>
</evidence>
<feature type="compositionally biased region" description="Polar residues" evidence="1">
    <location>
        <begin position="52"/>
        <end position="63"/>
    </location>
</feature>
<protein>
    <submittedName>
        <fullName evidence="2">Uncharacterized protein</fullName>
    </submittedName>
</protein>
<reference evidence="2" key="1">
    <citation type="journal article" date="2012" name="Proc. Natl. Acad. Sci. U.S.A.">
        <title>Antigenic diversity is generated by distinct evolutionary mechanisms in African trypanosome species.</title>
        <authorList>
            <person name="Jackson A.P."/>
            <person name="Berry A."/>
            <person name="Aslett M."/>
            <person name="Allison H.C."/>
            <person name="Burton P."/>
            <person name="Vavrova-Anderson J."/>
            <person name="Brown R."/>
            <person name="Browne H."/>
            <person name="Corton N."/>
            <person name="Hauser H."/>
            <person name="Gamble J."/>
            <person name="Gilderthorp R."/>
            <person name="Marcello L."/>
            <person name="McQuillan J."/>
            <person name="Otto T.D."/>
            <person name="Quail M.A."/>
            <person name="Sanders M.J."/>
            <person name="van Tonder A."/>
            <person name="Ginger M.L."/>
            <person name="Field M.C."/>
            <person name="Barry J.D."/>
            <person name="Hertz-Fowler C."/>
            <person name="Berriman M."/>
        </authorList>
    </citation>
    <scope>NUCLEOTIDE SEQUENCE</scope>
    <source>
        <strain evidence="2">IL3000</strain>
    </source>
</reference>
<feature type="region of interest" description="Disordered" evidence="1">
    <location>
        <begin position="51"/>
        <end position="91"/>
    </location>
</feature>
<sequence length="484" mass="53061">MRSLHEAGQCWGLVNRGPQQAALWRPLDAQLRELRDDSDAPPALRRLAMASGTESVEAGTTKNPAEPSVCQNKDEKKFPQQSLSSSCRHHDESYPDSALGGKLGLVLMCGGASPTATPDKRGDPPARHTISKQFVRCDSVGALPVLSPLTTWKRCSKPFHSPTMSFSQTLMSSESKRPTNWAQMQCRRRCRPFCRCQLELLLVGGNQRTQSEFGVHRSNRTVKQRRVKRSSSAVGKGDSAILLNGPFELLEPMVFCASYPCGREDPRLMRRIKGKLFLALSGAGGSDVEPSVDSLQPRDHPERTAVQSSVDISEERGAIPRTCSNPFSESTFIHSPTMPIFEVLAPRFSPHRNIPDGLCGEQRSFRGNLDSTFSTDGTPQRSTNNRVVRLNSRGSHGCIRQESGQPSLQRLSRRDRLCAALGLRSLRDCCGDVLLGSTVLQDYSSPFSSLRASTSVAVDVRLSSCDAPLDTLMTSVETSSTRTS</sequence>
<accession>G0UKC5</accession>
<dbReference type="EMBL" id="HE575316">
    <property type="protein sequence ID" value="CCC89830.1"/>
    <property type="molecule type" value="Genomic_DNA"/>
</dbReference>
<proteinExistence type="predicted"/>
<name>G0UKC5_TRYCI</name>